<evidence type="ECO:0000313" key="3">
    <source>
        <dbReference type="EMBL" id="MDR7274882.1"/>
    </source>
</evidence>
<dbReference type="PANTHER" id="PTHR43685:SF2">
    <property type="entry name" value="GLYCOSYLTRANSFERASE 2-LIKE DOMAIN-CONTAINING PROTEIN"/>
    <property type="match status" value="1"/>
</dbReference>
<dbReference type="PANTHER" id="PTHR43685">
    <property type="entry name" value="GLYCOSYLTRANSFERASE"/>
    <property type="match status" value="1"/>
</dbReference>
<feature type="transmembrane region" description="Helical" evidence="1">
    <location>
        <begin position="241"/>
        <end position="273"/>
    </location>
</feature>
<organism evidence="3 4">
    <name type="scientific">Catenuloplanes atrovinosus</name>
    <dbReference type="NCBI Taxonomy" id="137266"/>
    <lineage>
        <taxon>Bacteria</taxon>
        <taxon>Bacillati</taxon>
        <taxon>Actinomycetota</taxon>
        <taxon>Actinomycetes</taxon>
        <taxon>Micromonosporales</taxon>
        <taxon>Micromonosporaceae</taxon>
        <taxon>Catenuloplanes</taxon>
    </lineage>
</organism>
<gene>
    <name evidence="3" type="ORF">J2S41_001660</name>
</gene>
<evidence type="ECO:0000259" key="2">
    <source>
        <dbReference type="Pfam" id="PF00535"/>
    </source>
</evidence>
<proteinExistence type="predicted"/>
<protein>
    <submittedName>
        <fullName evidence="3">Glycosyltransferase involved in cell wall biosynthesis</fullName>
    </submittedName>
</protein>
<keyword evidence="1" id="KW-0472">Membrane</keyword>
<dbReference type="RefSeq" id="WP_310365134.1">
    <property type="nucleotide sequence ID" value="NZ_JAVDYB010000001.1"/>
</dbReference>
<keyword evidence="1" id="KW-1133">Transmembrane helix</keyword>
<comment type="caution">
    <text evidence="3">The sequence shown here is derived from an EMBL/GenBank/DDBJ whole genome shotgun (WGS) entry which is preliminary data.</text>
</comment>
<name>A0AAE3YL20_9ACTN</name>
<keyword evidence="1" id="KW-0812">Transmembrane</keyword>
<dbReference type="AlphaFoldDB" id="A0AAE3YL20"/>
<dbReference type="EMBL" id="JAVDYB010000001">
    <property type="protein sequence ID" value="MDR7274882.1"/>
    <property type="molecule type" value="Genomic_DNA"/>
</dbReference>
<feature type="transmembrane region" description="Helical" evidence="1">
    <location>
        <begin position="293"/>
        <end position="319"/>
    </location>
</feature>
<evidence type="ECO:0000313" key="4">
    <source>
        <dbReference type="Proteomes" id="UP001183643"/>
    </source>
</evidence>
<reference evidence="3" key="1">
    <citation type="submission" date="2023-07" db="EMBL/GenBank/DDBJ databases">
        <title>Sequencing the genomes of 1000 actinobacteria strains.</title>
        <authorList>
            <person name="Klenk H.-P."/>
        </authorList>
    </citation>
    <scope>NUCLEOTIDE SEQUENCE</scope>
    <source>
        <strain evidence="3">DSM 44707</strain>
    </source>
</reference>
<dbReference type="Pfam" id="PF00535">
    <property type="entry name" value="Glycos_transf_2"/>
    <property type="match status" value="1"/>
</dbReference>
<dbReference type="CDD" id="cd00761">
    <property type="entry name" value="Glyco_tranf_GTA_type"/>
    <property type="match status" value="1"/>
</dbReference>
<evidence type="ECO:0000256" key="1">
    <source>
        <dbReference type="SAM" id="Phobius"/>
    </source>
</evidence>
<keyword evidence="4" id="KW-1185">Reference proteome</keyword>
<dbReference type="InterPro" id="IPR001173">
    <property type="entry name" value="Glyco_trans_2-like"/>
</dbReference>
<dbReference type="SUPFAM" id="SSF53448">
    <property type="entry name" value="Nucleotide-diphospho-sugar transferases"/>
    <property type="match status" value="1"/>
</dbReference>
<dbReference type="Proteomes" id="UP001183643">
    <property type="component" value="Unassembled WGS sequence"/>
</dbReference>
<dbReference type="Gene3D" id="3.90.550.10">
    <property type="entry name" value="Spore Coat Polysaccharide Biosynthesis Protein SpsA, Chain A"/>
    <property type="match status" value="1"/>
</dbReference>
<dbReference type="InterPro" id="IPR029044">
    <property type="entry name" value="Nucleotide-diphossugar_trans"/>
</dbReference>
<sequence length="326" mass="35306">MSGTRETVSVVIPNFNQSRTLAACVEAALAQTYQPIEVIVADDRSTDDSRRIARALPCTLVELPVNRGAAAARNAGVAASRGDVVFFVDSDIVLRPDAVAQAMRVLREDPACGLVQGIYDKQPLYGDGVVETYKTLHEYFWRRRSAGVVRMTLFALGAMPREVFDETGGFDERVREIEDVVFGTRMSDRWTIRLTDTVVGRHDDVDRLLPMLRTQFRRARMLTSAVAGGGRNRVRAFSPTGLLASVAALATLPLALLSPWLLLVPAGLLAIFLASERGLLAFVGRERGPVYTISFAALHYAVYVMTVAGAAAGVPGLALRAVGGSR</sequence>
<dbReference type="InterPro" id="IPR050834">
    <property type="entry name" value="Glycosyltransf_2"/>
</dbReference>
<accession>A0AAE3YL20</accession>
<feature type="domain" description="Glycosyltransferase 2-like" evidence="2">
    <location>
        <begin position="9"/>
        <end position="125"/>
    </location>
</feature>